<reference evidence="1" key="2">
    <citation type="submission" date="2017-10" db="EMBL/GenBank/DDBJ databases">
        <title>Ladona fulva Genome sequencing and assembly.</title>
        <authorList>
            <person name="Murali S."/>
            <person name="Richards S."/>
            <person name="Bandaranaike D."/>
            <person name="Bellair M."/>
            <person name="Blankenburg K."/>
            <person name="Chao H."/>
            <person name="Dinh H."/>
            <person name="Doddapaneni H."/>
            <person name="Dugan-Rocha S."/>
            <person name="Elkadiri S."/>
            <person name="Gnanaolivu R."/>
            <person name="Hernandez B."/>
            <person name="Skinner E."/>
            <person name="Javaid M."/>
            <person name="Lee S."/>
            <person name="Li M."/>
            <person name="Ming W."/>
            <person name="Munidasa M."/>
            <person name="Muniz J."/>
            <person name="Nguyen L."/>
            <person name="Hughes D."/>
            <person name="Osuji N."/>
            <person name="Pu L.-L."/>
            <person name="Puazo M."/>
            <person name="Qu C."/>
            <person name="Quiroz J."/>
            <person name="Raj R."/>
            <person name="Weissenberger G."/>
            <person name="Xin Y."/>
            <person name="Zou X."/>
            <person name="Han Y."/>
            <person name="Worley K."/>
            <person name="Muzny D."/>
            <person name="Gibbs R."/>
        </authorList>
    </citation>
    <scope>NUCLEOTIDE SEQUENCE</scope>
    <source>
        <strain evidence="1">Sampled in the wild</strain>
    </source>
</reference>
<comment type="caution">
    <text evidence="1">The sequence shown here is derived from an EMBL/GenBank/DDBJ whole genome shotgun (WGS) entry which is preliminary data.</text>
</comment>
<accession>A0A8K0KBX2</accession>
<name>A0A8K0KBX2_LADFU</name>
<keyword evidence="2" id="KW-1185">Reference proteome</keyword>
<evidence type="ECO:0000313" key="2">
    <source>
        <dbReference type="Proteomes" id="UP000792457"/>
    </source>
</evidence>
<protein>
    <submittedName>
        <fullName evidence="1">Uncharacterized protein</fullName>
    </submittedName>
</protein>
<sequence length="141" mass="16378">MEGIYSWHLFTKYGGEERVLATYSFLASDSYQRKVNQDFLHALSQTSERDSGYPYEPWLVTSVMHAEPDTLESHFNSCHMTTRNYVECCIGVWKEWFRIHHKSMCSFGQHSSLPQRVPLPQNIQMEDEEIIANVAGDTNII</sequence>
<dbReference type="OrthoDB" id="7930731at2759"/>
<evidence type="ECO:0000313" key="1">
    <source>
        <dbReference type="EMBL" id="KAG8232231.1"/>
    </source>
</evidence>
<reference evidence="1" key="1">
    <citation type="submission" date="2013-04" db="EMBL/GenBank/DDBJ databases">
        <authorList>
            <person name="Qu J."/>
            <person name="Murali S.C."/>
            <person name="Bandaranaike D."/>
            <person name="Bellair M."/>
            <person name="Blankenburg K."/>
            <person name="Chao H."/>
            <person name="Dinh H."/>
            <person name="Doddapaneni H."/>
            <person name="Downs B."/>
            <person name="Dugan-Rocha S."/>
            <person name="Elkadiri S."/>
            <person name="Gnanaolivu R.D."/>
            <person name="Hernandez B."/>
            <person name="Javaid M."/>
            <person name="Jayaseelan J.C."/>
            <person name="Lee S."/>
            <person name="Li M."/>
            <person name="Ming W."/>
            <person name="Munidasa M."/>
            <person name="Muniz J."/>
            <person name="Nguyen L."/>
            <person name="Ongeri F."/>
            <person name="Osuji N."/>
            <person name="Pu L.-L."/>
            <person name="Puazo M."/>
            <person name="Qu C."/>
            <person name="Quiroz J."/>
            <person name="Raj R."/>
            <person name="Weissenberger G."/>
            <person name="Xin Y."/>
            <person name="Zou X."/>
            <person name="Han Y."/>
            <person name="Richards S."/>
            <person name="Worley K."/>
            <person name="Muzny D."/>
            <person name="Gibbs R."/>
        </authorList>
    </citation>
    <scope>NUCLEOTIDE SEQUENCE</scope>
    <source>
        <strain evidence="1">Sampled in the wild</strain>
    </source>
</reference>
<dbReference type="Proteomes" id="UP000792457">
    <property type="component" value="Unassembled WGS sequence"/>
</dbReference>
<dbReference type="EMBL" id="KZ308604">
    <property type="protein sequence ID" value="KAG8232231.1"/>
    <property type="molecule type" value="Genomic_DNA"/>
</dbReference>
<organism evidence="1 2">
    <name type="scientific">Ladona fulva</name>
    <name type="common">Scarce chaser dragonfly</name>
    <name type="synonym">Libellula fulva</name>
    <dbReference type="NCBI Taxonomy" id="123851"/>
    <lineage>
        <taxon>Eukaryota</taxon>
        <taxon>Metazoa</taxon>
        <taxon>Ecdysozoa</taxon>
        <taxon>Arthropoda</taxon>
        <taxon>Hexapoda</taxon>
        <taxon>Insecta</taxon>
        <taxon>Pterygota</taxon>
        <taxon>Palaeoptera</taxon>
        <taxon>Odonata</taxon>
        <taxon>Epiprocta</taxon>
        <taxon>Anisoptera</taxon>
        <taxon>Libelluloidea</taxon>
        <taxon>Libellulidae</taxon>
        <taxon>Ladona</taxon>
    </lineage>
</organism>
<dbReference type="AlphaFoldDB" id="A0A8K0KBX2"/>
<gene>
    <name evidence="1" type="ORF">J437_LFUL011977</name>
</gene>
<proteinExistence type="predicted"/>